<comment type="caution">
    <text evidence="5">The sequence shown here is derived from an EMBL/GenBank/DDBJ whole genome shotgun (WGS) entry which is preliminary data.</text>
</comment>
<dbReference type="InterPro" id="IPR012677">
    <property type="entry name" value="Nucleotide-bd_a/b_plait_sf"/>
</dbReference>
<feature type="region of interest" description="Disordered" evidence="3">
    <location>
        <begin position="178"/>
        <end position="250"/>
    </location>
</feature>
<keyword evidence="1 2" id="KW-0694">RNA-binding</keyword>
<evidence type="ECO:0000256" key="3">
    <source>
        <dbReference type="SAM" id="MobiDB-lite"/>
    </source>
</evidence>
<organism evidence="5 6">
    <name type="scientific">Geotrichum candidum</name>
    <name type="common">Oospora lactis</name>
    <name type="synonym">Dipodascus geotrichum</name>
    <dbReference type="NCBI Taxonomy" id="1173061"/>
    <lineage>
        <taxon>Eukaryota</taxon>
        <taxon>Fungi</taxon>
        <taxon>Dikarya</taxon>
        <taxon>Ascomycota</taxon>
        <taxon>Saccharomycotina</taxon>
        <taxon>Dipodascomycetes</taxon>
        <taxon>Dipodascales</taxon>
        <taxon>Dipodascaceae</taxon>
        <taxon>Geotrichum</taxon>
    </lineage>
</organism>
<dbReference type="Gene3D" id="3.30.70.330">
    <property type="match status" value="1"/>
</dbReference>
<dbReference type="EMBL" id="CCBN010000020">
    <property type="protein sequence ID" value="CDO57274.1"/>
    <property type="molecule type" value="Genomic_DNA"/>
</dbReference>
<reference evidence="5" key="1">
    <citation type="submission" date="2014-03" db="EMBL/GenBank/DDBJ databases">
        <authorList>
            <person name="Casaregola S."/>
        </authorList>
    </citation>
    <scope>NUCLEOTIDE SEQUENCE [LARGE SCALE GENOMIC DNA]</scope>
    <source>
        <strain evidence="5">CLIB 918</strain>
    </source>
</reference>
<dbReference type="Pfam" id="PF00076">
    <property type="entry name" value="RRM_1"/>
    <property type="match status" value="1"/>
</dbReference>
<evidence type="ECO:0000256" key="1">
    <source>
        <dbReference type="ARBA" id="ARBA00022884"/>
    </source>
</evidence>
<gene>
    <name evidence="5" type="ORF">BN980_GECA20s00417g</name>
</gene>
<dbReference type="SUPFAM" id="SSF54928">
    <property type="entry name" value="RNA-binding domain, RBD"/>
    <property type="match status" value="1"/>
</dbReference>
<dbReference type="OrthoDB" id="167718at2759"/>
<dbReference type="AlphaFoldDB" id="A0A0J9XIB8"/>
<evidence type="ECO:0000313" key="6">
    <source>
        <dbReference type="Proteomes" id="UP000242525"/>
    </source>
</evidence>
<name>A0A0J9XIB8_GEOCN</name>
<evidence type="ECO:0000256" key="2">
    <source>
        <dbReference type="PROSITE-ProRule" id="PRU00176"/>
    </source>
</evidence>
<feature type="compositionally biased region" description="Low complexity" evidence="3">
    <location>
        <begin position="10"/>
        <end position="34"/>
    </location>
</feature>
<keyword evidence="6" id="KW-1185">Reference proteome</keyword>
<evidence type="ECO:0000259" key="4">
    <source>
        <dbReference type="PROSITE" id="PS50102"/>
    </source>
</evidence>
<dbReference type="InterPro" id="IPR000504">
    <property type="entry name" value="RRM_dom"/>
</dbReference>
<dbReference type="STRING" id="1173061.A0A0J9XIB8"/>
<protein>
    <submittedName>
        <fullName evidence="5">Similar to Saccharomyces cerevisiae YDL213C NOP6 rRNA-binding protein required for 40S ribosomal subunit biogenesis</fullName>
    </submittedName>
</protein>
<evidence type="ECO:0000313" key="5">
    <source>
        <dbReference type="EMBL" id="CDO57274.1"/>
    </source>
</evidence>
<dbReference type="PANTHER" id="PTHR23236">
    <property type="entry name" value="EUKARYOTIC TRANSLATION INITIATION FACTOR 4B/4H"/>
    <property type="match status" value="1"/>
</dbReference>
<dbReference type="Proteomes" id="UP000242525">
    <property type="component" value="Unassembled WGS sequence"/>
</dbReference>
<feature type="region of interest" description="Disordered" evidence="3">
    <location>
        <begin position="1"/>
        <end position="88"/>
    </location>
</feature>
<dbReference type="PROSITE" id="PS50102">
    <property type="entry name" value="RRM"/>
    <property type="match status" value="1"/>
</dbReference>
<dbReference type="GO" id="GO:0005730">
    <property type="term" value="C:nucleolus"/>
    <property type="evidence" value="ECO:0007669"/>
    <property type="project" value="TreeGrafter"/>
</dbReference>
<dbReference type="GO" id="GO:0019843">
    <property type="term" value="F:rRNA binding"/>
    <property type="evidence" value="ECO:0007669"/>
    <property type="project" value="TreeGrafter"/>
</dbReference>
<feature type="domain" description="RRM" evidence="4">
    <location>
        <begin position="97"/>
        <end position="179"/>
    </location>
</feature>
<accession>A0A0J9XIB8</accession>
<feature type="compositionally biased region" description="Basic and acidic residues" evidence="3">
    <location>
        <begin position="190"/>
        <end position="234"/>
    </location>
</feature>
<proteinExistence type="predicted"/>
<dbReference type="InterPro" id="IPR035979">
    <property type="entry name" value="RBD_domain_sf"/>
</dbReference>
<feature type="compositionally biased region" description="Basic and acidic residues" evidence="3">
    <location>
        <begin position="42"/>
        <end position="80"/>
    </location>
</feature>
<dbReference type="GO" id="GO:0042274">
    <property type="term" value="P:ribosomal small subunit biogenesis"/>
    <property type="evidence" value="ECO:0007669"/>
    <property type="project" value="TreeGrafter"/>
</dbReference>
<sequence length="250" mass="27953">MSSEVALDNPVATGTADAPAADAPVADASASTTKKLSKKEKKALEFKTKKKNPEAAAAIEEKKQLKRKREAEEAEQKATAEKAAAANKKQKKKQNKFILFVGNLPYQYDTSRLETHFKACMPFTVRKRENSGFAFLEFTTTDGADDTKGPDASKRLKTALRLHHSMFMNRRINVELTAGGGGNSANRRGKIQDKREKVATETQDRLREEAIAREKKEKAAKRHEQKERKRERGDGTLTTGVHPSRMKRIQ</sequence>
<dbReference type="PANTHER" id="PTHR23236:SF51">
    <property type="entry name" value="NUCLEOLAR PROTEIN 6"/>
    <property type="match status" value="1"/>
</dbReference>